<organism evidence="6 7">
    <name type="scientific">Bifidobacterium vespertilionis</name>
    <dbReference type="NCBI Taxonomy" id="2562524"/>
    <lineage>
        <taxon>Bacteria</taxon>
        <taxon>Bacillati</taxon>
        <taxon>Actinomycetota</taxon>
        <taxon>Actinomycetes</taxon>
        <taxon>Bifidobacteriales</taxon>
        <taxon>Bifidobacteriaceae</taxon>
        <taxon>Bifidobacterium</taxon>
    </lineage>
</organism>
<keyword evidence="8" id="KW-1185">Reference proteome</keyword>
<gene>
    <name evidence="6" type="ORF">EM848_02720</name>
    <name evidence="5" type="ORF">EMO90_01315</name>
</gene>
<dbReference type="PROSITE" id="PS50949">
    <property type="entry name" value="HTH_GNTR"/>
    <property type="match status" value="1"/>
</dbReference>
<dbReference type="GO" id="GO:0003700">
    <property type="term" value="F:DNA-binding transcription factor activity"/>
    <property type="evidence" value="ECO:0007669"/>
    <property type="project" value="InterPro"/>
</dbReference>
<evidence type="ECO:0000313" key="7">
    <source>
        <dbReference type="Proteomes" id="UP000345527"/>
    </source>
</evidence>
<dbReference type="PANTHER" id="PTHR38445:SF7">
    <property type="entry name" value="GNTR-FAMILY TRANSCRIPTIONAL REGULATOR"/>
    <property type="match status" value="1"/>
</dbReference>
<evidence type="ECO:0000313" key="5">
    <source>
        <dbReference type="EMBL" id="KAA8822644.1"/>
    </source>
</evidence>
<evidence type="ECO:0000259" key="4">
    <source>
        <dbReference type="PROSITE" id="PS50949"/>
    </source>
</evidence>
<evidence type="ECO:0000313" key="8">
    <source>
        <dbReference type="Proteomes" id="UP000374630"/>
    </source>
</evidence>
<dbReference type="PANTHER" id="PTHR38445">
    <property type="entry name" value="HTH-TYPE TRANSCRIPTIONAL REPRESSOR YTRA"/>
    <property type="match status" value="1"/>
</dbReference>
<evidence type="ECO:0000256" key="2">
    <source>
        <dbReference type="ARBA" id="ARBA00023125"/>
    </source>
</evidence>
<dbReference type="OrthoDB" id="4307011at2"/>
<keyword evidence="1" id="KW-0805">Transcription regulation</keyword>
<dbReference type="InterPro" id="IPR036388">
    <property type="entry name" value="WH-like_DNA-bd_sf"/>
</dbReference>
<comment type="caution">
    <text evidence="6">The sequence shown here is derived from an EMBL/GenBank/DDBJ whole genome shotgun (WGS) entry which is preliminary data.</text>
</comment>
<dbReference type="SMART" id="SM00345">
    <property type="entry name" value="HTH_GNTR"/>
    <property type="match status" value="1"/>
</dbReference>
<dbReference type="CDD" id="cd07377">
    <property type="entry name" value="WHTH_GntR"/>
    <property type="match status" value="1"/>
</dbReference>
<evidence type="ECO:0000256" key="3">
    <source>
        <dbReference type="ARBA" id="ARBA00023163"/>
    </source>
</evidence>
<dbReference type="InterPro" id="IPR036390">
    <property type="entry name" value="WH_DNA-bd_sf"/>
</dbReference>
<proteinExistence type="predicted"/>
<dbReference type="Gene3D" id="1.10.10.10">
    <property type="entry name" value="Winged helix-like DNA-binding domain superfamily/Winged helix DNA-binding domain"/>
    <property type="match status" value="1"/>
</dbReference>
<dbReference type="Proteomes" id="UP000345527">
    <property type="component" value="Unassembled WGS sequence"/>
</dbReference>
<dbReference type="GO" id="GO:0003677">
    <property type="term" value="F:DNA binding"/>
    <property type="evidence" value="ECO:0007669"/>
    <property type="project" value="UniProtKB-KW"/>
</dbReference>
<dbReference type="InterPro" id="IPR000524">
    <property type="entry name" value="Tscrpt_reg_HTH_GntR"/>
</dbReference>
<dbReference type="EMBL" id="RZOA01000004">
    <property type="protein sequence ID" value="KAA8824071.1"/>
    <property type="molecule type" value="Genomic_DNA"/>
</dbReference>
<keyword evidence="3" id="KW-0804">Transcription</keyword>
<dbReference type="RefSeq" id="WP_150353478.1">
    <property type="nucleotide sequence ID" value="NZ_RZNZ01000001.1"/>
</dbReference>
<feature type="domain" description="HTH gntR-type" evidence="4">
    <location>
        <begin position="11"/>
        <end position="79"/>
    </location>
</feature>
<dbReference type="EMBL" id="RZNZ01000001">
    <property type="protein sequence ID" value="KAA8822644.1"/>
    <property type="molecule type" value="Genomic_DNA"/>
</dbReference>
<evidence type="ECO:0000313" key="6">
    <source>
        <dbReference type="EMBL" id="KAA8824071.1"/>
    </source>
</evidence>
<dbReference type="Proteomes" id="UP000374630">
    <property type="component" value="Unassembled WGS sequence"/>
</dbReference>
<accession>A0A5J5E0G0</accession>
<keyword evidence="2" id="KW-0238">DNA-binding</keyword>
<dbReference type="AlphaFoldDB" id="A0A5J5E0G0"/>
<evidence type="ECO:0000256" key="1">
    <source>
        <dbReference type="ARBA" id="ARBA00023015"/>
    </source>
</evidence>
<reference evidence="7 8" key="1">
    <citation type="journal article" date="2019" name="Syst. Appl. Microbiol.">
        <title>Characterization of Bifidobacterium species in feaces of the Egyptian fruit bat: Description of B. vespertilionis sp. nov. and B. rousetti sp. nov.</title>
        <authorList>
            <person name="Modesto M."/>
            <person name="Satti M."/>
            <person name="Watanabe K."/>
            <person name="Puglisi E."/>
            <person name="Morelli L."/>
            <person name="Huang C.-H."/>
            <person name="Liou J.-S."/>
            <person name="Miyashita M."/>
            <person name="Tamura T."/>
            <person name="Saito S."/>
            <person name="Mori K."/>
            <person name="Huang L."/>
            <person name="Sciavilla P."/>
            <person name="Sandri C."/>
            <person name="Spiezio C."/>
            <person name="Vitali F."/>
            <person name="Cavalieri D."/>
            <person name="Perpetuini G."/>
            <person name="Tofalo R."/>
            <person name="Bonetti A."/>
            <person name="Arita M."/>
            <person name="Mattarelli P."/>
        </authorList>
    </citation>
    <scope>NUCLEOTIDE SEQUENCE [LARGE SCALE GENOMIC DNA]</scope>
    <source>
        <strain evidence="5 8">RST16</strain>
        <strain evidence="6 7">RST8</strain>
    </source>
</reference>
<protein>
    <submittedName>
        <fullName evidence="6">GntR family transcriptional regulator</fullName>
    </submittedName>
</protein>
<sequence length="127" mass="13948">MDLIISNSDGRPIYEQITSQIKALILSGDLKPGEKLPSIRALANGLRISVITTKRAYTDLESQGFIETVQGRGSFVAGGNMEMLREEKRRQIERRLAQVAADARAAGIADSELREMLDLTLEGESQS</sequence>
<dbReference type="Pfam" id="PF00392">
    <property type="entry name" value="GntR"/>
    <property type="match status" value="1"/>
</dbReference>
<name>A0A5J5E0G0_9BIFI</name>
<dbReference type="SUPFAM" id="SSF46785">
    <property type="entry name" value="Winged helix' DNA-binding domain"/>
    <property type="match status" value="1"/>
</dbReference>